<dbReference type="GO" id="GO:0016301">
    <property type="term" value="F:kinase activity"/>
    <property type="evidence" value="ECO:0007669"/>
    <property type="project" value="UniProtKB-KW"/>
</dbReference>
<protein>
    <recommendedName>
        <fullName evidence="3">HipA-like C-terminal domain-containing protein</fullName>
    </recommendedName>
</protein>
<sequence>MANEAGIAVPEFCLSDNSRLFVMRRSDRDDQLNPIGFEDMAVLMGLPAEKKYSKSYFAIAKAIRLFYAPDQVLARSVELSEQAPKVIAAVRRCAELFIYENLWVASRRA</sequence>
<accession>A0AB37RAD6</accession>
<reference evidence="4 5" key="1">
    <citation type="submission" date="2018-08" db="EMBL/GenBank/DDBJ databases">
        <title>Recombination of ecologically and evolutionarily significant loci maintains genetic cohesion in the Pseudomonas syringae species complex.</title>
        <authorList>
            <person name="Dillon M."/>
            <person name="Thakur S."/>
            <person name="Almeida R.N.D."/>
            <person name="Weir B.S."/>
            <person name="Guttman D.S."/>
        </authorList>
    </citation>
    <scope>NUCLEOTIDE SEQUENCE [LARGE SCALE GENOMIC DNA]</scope>
    <source>
        <strain evidence="4 5">ICMP 3402</strain>
    </source>
</reference>
<proteinExistence type="predicted"/>
<comment type="caution">
    <text evidence="4">The sequence shown here is derived from an EMBL/GenBank/DDBJ whole genome shotgun (WGS) entry which is preliminary data.</text>
</comment>
<organism evidence="4 5">
    <name type="scientific">Pseudomonas amygdali pv. lachrymans</name>
    <name type="common">Pseudomonas syringae pv. lachrymans</name>
    <dbReference type="NCBI Taxonomy" id="53707"/>
    <lineage>
        <taxon>Bacteria</taxon>
        <taxon>Pseudomonadati</taxon>
        <taxon>Pseudomonadota</taxon>
        <taxon>Gammaproteobacteria</taxon>
        <taxon>Pseudomonadales</taxon>
        <taxon>Pseudomonadaceae</taxon>
        <taxon>Pseudomonas</taxon>
        <taxon>Pseudomonas amygdali</taxon>
    </lineage>
</organism>
<evidence type="ECO:0000259" key="3">
    <source>
        <dbReference type="Pfam" id="PF07804"/>
    </source>
</evidence>
<feature type="domain" description="HipA-like C-terminal" evidence="3">
    <location>
        <begin position="1"/>
        <end position="70"/>
    </location>
</feature>
<keyword evidence="2" id="KW-0418">Kinase</keyword>
<evidence type="ECO:0000256" key="2">
    <source>
        <dbReference type="ARBA" id="ARBA00022777"/>
    </source>
</evidence>
<gene>
    <name evidence="4" type="ORF">ALP33_101641</name>
</gene>
<evidence type="ECO:0000313" key="4">
    <source>
        <dbReference type="EMBL" id="RMU20704.1"/>
    </source>
</evidence>
<evidence type="ECO:0000256" key="1">
    <source>
        <dbReference type="ARBA" id="ARBA00022679"/>
    </source>
</evidence>
<dbReference type="Pfam" id="PF07804">
    <property type="entry name" value="HipA_C"/>
    <property type="match status" value="1"/>
</dbReference>
<dbReference type="Proteomes" id="UP000271817">
    <property type="component" value="Unassembled WGS sequence"/>
</dbReference>
<dbReference type="AlphaFoldDB" id="A0AB37RAD6"/>
<keyword evidence="1" id="KW-0808">Transferase</keyword>
<name>A0AB37RAD6_PSEAV</name>
<dbReference type="EMBL" id="RBTW01000107">
    <property type="protein sequence ID" value="RMU20704.1"/>
    <property type="molecule type" value="Genomic_DNA"/>
</dbReference>
<evidence type="ECO:0000313" key="5">
    <source>
        <dbReference type="Proteomes" id="UP000271817"/>
    </source>
</evidence>
<dbReference type="InterPro" id="IPR012893">
    <property type="entry name" value="HipA-like_C"/>
</dbReference>